<comment type="catalytic activity">
    <reaction evidence="10 11">
        <text>(S)-dihydroorotate + a quinone = orotate + a quinol</text>
        <dbReference type="Rhea" id="RHEA:30187"/>
        <dbReference type="ChEBI" id="CHEBI:24646"/>
        <dbReference type="ChEBI" id="CHEBI:30839"/>
        <dbReference type="ChEBI" id="CHEBI:30864"/>
        <dbReference type="ChEBI" id="CHEBI:132124"/>
        <dbReference type="EC" id="1.3.5.2"/>
    </reaction>
</comment>
<dbReference type="PANTHER" id="PTHR48109">
    <property type="entry name" value="DIHYDROOROTATE DEHYDROGENASE (QUINONE), MITOCHONDRIAL-RELATED"/>
    <property type="match status" value="1"/>
</dbReference>
<feature type="binding site" evidence="11">
    <location>
        <position position="92"/>
    </location>
    <ligand>
        <name>substrate</name>
    </ligand>
</feature>
<evidence type="ECO:0000256" key="4">
    <source>
        <dbReference type="ARBA" id="ARBA00005359"/>
    </source>
</evidence>
<dbReference type="NCBIfam" id="NF003652">
    <property type="entry name" value="PRK05286.2-5"/>
    <property type="match status" value="1"/>
</dbReference>
<feature type="binding site" evidence="11">
    <location>
        <position position="112"/>
    </location>
    <ligand>
        <name>FMN</name>
        <dbReference type="ChEBI" id="CHEBI:58210"/>
    </ligand>
</feature>
<dbReference type="PANTHER" id="PTHR48109:SF4">
    <property type="entry name" value="DIHYDROOROTATE DEHYDROGENASE (QUINONE), MITOCHONDRIAL"/>
    <property type="match status" value="1"/>
</dbReference>
<reference evidence="13" key="1">
    <citation type="submission" date="2020-10" db="EMBL/GenBank/DDBJ databases">
        <authorList>
            <person name="Castelo-Branco R."/>
            <person name="Eusebio N."/>
            <person name="Adriana R."/>
            <person name="Vieira A."/>
            <person name="Brugerolle De Fraissinette N."/>
            <person name="Rezende De Castro R."/>
            <person name="Schneider M.P."/>
            <person name="Vasconcelos V."/>
            <person name="Leao P.N."/>
        </authorList>
    </citation>
    <scope>NUCLEOTIDE SEQUENCE</scope>
    <source>
        <strain evidence="13">LEGE 07310</strain>
    </source>
</reference>
<dbReference type="GO" id="GO:0006207">
    <property type="term" value="P:'de novo' pyrimidine nucleobase biosynthetic process"/>
    <property type="evidence" value="ECO:0007669"/>
    <property type="project" value="UniProtKB-UniRule"/>
</dbReference>
<dbReference type="InterPro" id="IPR050074">
    <property type="entry name" value="DHO_dehydrogenase"/>
</dbReference>
<dbReference type="InterPro" id="IPR005719">
    <property type="entry name" value="Dihydroorotate_DH_2"/>
</dbReference>
<comment type="subcellular location">
    <subcellularLocation>
        <location evidence="11">Cell membrane</location>
        <topology evidence="11">Peripheral membrane protein</topology>
    </subcellularLocation>
    <subcellularLocation>
        <location evidence="2">Membrane</location>
    </subcellularLocation>
</comment>
<evidence type="ECO:0000256" key="9">
    <source>
        <dbReference type="ARBA" id="ARBA00023136"/>
    </source>
</evidence>
<feature type="binding site" evidence="11">
    <location>
        <begin position="269"/>
        <end position="270"/>
    </location>
    <ligand>
        <name>substrate</name>
    </ligand>
</feature>
<proteinExistence type="inferred from homology"/>
<feature type="domain" description="Dihydroorotate dehydrogenase catalytic" evidence="12">
    <location>
        <begin position="71"/>
        <end position="368"/>
    </location>
</feature>
<evidence type="ECO:0000256" key="10">
    <source>
        <dbReference type="ARBA" id="ARBA00048639"/>
    </source>
</evidence>
<evidence type="ECO:0000256" key="5">
    <source>
        <dbReference type="ARBA" id="ARBA00022630"/>
    </source>
</evidence>
<feature type="binding site" evidence="11">
    <location>
        <position position="202"/>
    </location>
    <ligand>
        <name>FMN</name>
        <dbReference type="ChEBI" id="CHEBI:58210"/>
    </ligand>
</feature>
<evidence type="ECO:0000313" key="14">
    <source>
        <dbReference type="Proteomes" id="UP000636505"/>
    </source>
</evidence>
<evidence type="ECO:0000256" key="7">
    <source>
        <dbReference type="ARBA" id="ARBA00022975"/>
    </source>
</evidence>
<evidence type="ECO:0000259" key="12">
    <source>
        <dbReference type="Pfam" id="PF01180"/>
    </source>
</evidence>
<accession>A0A8J7DCZ8</accession>
<keyword evidence="11" id="KW-1003">Cell membrane</keyword>
<evidence type="ECO:0000256" key="11">
    <source>
        <dbReference type="HAMAP-Rule" id="MF_00225"/>
    </source>
</evidence>
<evidence type="ECO:0000256" key="3">
    <source>
        <dbReference type="ARBA" id="ARBA00005161"/>
    </source>
</evidence>
<dbReference type="AlphaFoldDB" id="A0A8J7DCZ8"/>
<dbReference type="NCBIfam" id="NF003651">
    <property type="entry name" value="PRK05286.2-4"/>
    <property type="match status" value="1"/>
</dbReference>
<evidence type="ECO:0000256" key="1">
    <source>
        <dbReference type="ARBA" id="ARBA00003125"/>
    </source>
</evidence>
<feature type="binding site" evidence="11">
    <location>
        <position position="268"/>
    </location>
    <ligand>
        <name>FMN</name>
        <dbReference type="ChEBI" id="CHEBI:58210"/>
    </ligand>
</feature>
<dbReference type="GO" id="GO:0005737">
    <property type="term" value="C:cytoplasm"/>
    <property type="evidence" value="ECO:0007669"/>
    <property type="project" value="InterPro"/>
</dbReference>
<feature type="binding site" evidence="11">
    <location>
        <begin position="88"/>
        <end position="92"/>
    </location>
    <ligand>
        <name>FMN</name>
        <dbReference type="ChEBI" id="CHEBI:58210"/>
    </ligand>
</feature>
<comment type="pathway">
    <text evidence="3 11">Pyrimidine metabolism; UMP biosynthesis via de novo pathway; orotate from (S)-dihydroorotate (quinone route): step 1/1.</text>
</comment>
<dbReference type="PROSITE" id="PS00911">
    <property type="entry name" value="DHODEHASE_1"/>
    <property type="match status" value="1"/>
</dbReference>
<dbReference type="InterPro" id="IPR001295">
    <property type="entry name" value="Dihydroorotate_DH_CS"/>
</dbReference>
<comment type="cofactor">
    <cofactor evidence="11">
        <name>FMN</name>
        <dbReference type="ChEBI" id="CHEBI:58210"/>
    </cofactor>
    <text evidence="11">Binds 1 FMN per subunit.</text>
</comment>
<sequence length="388" mass="41700">MADTPPNFYKTGLRPLLFNALNADPERLHQQTLGLLAWLAANPAEGGWQQPLRRAAQSGLKAAYCQSDSRLSQTLWGLHFDSPLGLAAGFDKDGQAARAWPLLGFGFAELGTVTAQPQPGNPQPRLFRLPADAAALNRMGFNNQGATALAKRLEALWHPLDCPIPLGINLGKSKVTPLEQAAADYLASFKALKDWGSYFVVNVSSPNTPGLRMLQARDQLEPILAALQSANRPRQPLLVKISPDLADADLLDIINLAQSYELAGIIATNTTISREHLQTQTLATGEPVRHQPGGISGAPVRQRATEVIRLIYQHTQGQLPIIGVGGIFSAADAWAKITAGASLVQVYTGWVYEGPGLARQICQGLLNQLDRHGLKSISQAVGLNSIES</sequence>
<feature type="binding site" evidence="11">
    <location>
        <position position="326"/>
    </location>
    <ligand>
        <name>FMN</name>
        <dbReference type="ChEBI" id="CHEBI:58210"/>
    </ligand>
</feature>
<feature type="active site" description="Nucleophile" evidence="11">
    <location>
        <position position="205"/>
    </location>
</feature>
<comment type="similarity">
    <text evidence="4 11">Belongs to the dihydroorotate dehydrogenase family. Type 2 subfamily.</text>
</comment>
<dbReference type="UniPathway" id="UPA00070">
    <property type="reaction ID" value="UER00946"/>
</dbReference>
<dbReference type="Pfam" id="PF01180">
    <property type="entry name" value="DHO_dh"/>
    <property type="match status" value="1"/>
</dbReference>
<gene>
    <name evidence="11" type="primary">pyrD</name>
    <name evidence="13" type="ORF">IQ241_19225</name>
</gene>
<organism evidence="13 14">
    <name type="scientific">Vasconcelosia minhoensis LEGE 07310</name>
    <dbReference type="NCBI Taxonomy" id="915328"/>
    <lineage>
        <taxon>Bacteria</taxon>
        <taxon>Bacillati</taxon>
        <taxon>Cyanobacteriota</taxon>
        <taxon>Cyanophyceae</taxon>
        <taxon>Nodosilineales</taxon>
        <taxon>Cymatolegaceae</taxon>
        <taxon>Vasconcelosia</taxon>
        <taxon>Vasconcelosia minhoensis</taxon>
    </lineage>
</organism>
<feature type="binding site" evidence="11">
    <location>
        <position position="169"/>
    </location>
    <ligand>
        <name>FMN</name>
        <dbReference type="ChEBI" id="CHEBI:58210"/>
    </ligand>
</feature>
<dbReference type="InterPro" id="IPR005720">
    <property type="entry name" value="Dihydroorotate_DH_cat"/>
</dbReference>
<comment type="subunit">
    <text evidence="11">Monomer.</text>
</comment>
<evidence type="ECO:0000256" key="6">
    <source>
        <dbReference type="ARBA" id="ARBA00022643"/>
    </source>
</evidence>
<dbReference type="NCBIfam" id="TIGR01036">
    <property type="entry name" value="pyrD_sub2"/>
    <property type="match status" value="1"/>
</dbReference>
<dbReference type="GO" id="GO:0106430">
    <property type="term" value="F:dihydroorotate dehydrogenase (quinone) activity"/>
    <property type="evidence" value="ECO:0007669"/>
    <property type="project" value="UniProtKB-EC"/>
</dbReference>
<keyword evidence="8 11" id="KW-0560">Oxidoreductase</keyword>
<feature type="binding site" evidence="11">
    <location>
        <position position="207"/>
    </location>
    <ligand>
        <name>substrate</name>
    </ligand>
</feature>
<keyword evidence="14" id="KW-1185">Reference proteome</keyword>
<dbReference type="HAMAP" id="MF_00225">
    <property type="entry name" value="DHO_dh_type2"/>
    <property type="match status" value="1"/>
</dbReference>
<feature type="binding site" evidence="11">
    <location>
        <position position="240"/>
    </location>
    <ligand>
        <name>FMN</name>
        <dbReference type="ChEBI" id="CHEBI:58210"/>
    </ligand>
</feature>
<dbReference type="PROSITE" id="PS00912">
    <property type="entry name" value="DHODEHASE_2"/>
    <property type="match status" value="1"/>
</dbReference>
<name>A0A8J7DCZ8_9CYAN</name>
<dbReference type="CDD" id="cd04738">
    <property type="entry name" value="DHOD_2_like"/>
    <property type="match status" value="1"/>
</dbReference>
<feature type="binding site" evidence="11">
    <location>
        <begin position="137"/>
        <end position="141"/>
    </location>
    <ligand>
        <name>substrate</name>
    </ligand>
</feature>
<feature type="binding site" evidence="11">
    <location>
        <position position="297"/>
    </location>
    <ligand>
        <name>FMN</name>
        <dbReference type="ChEBI" id="CHEBI:58210"/>
    </ligand>
</feature>
<keyword evidence="9 11" id="KW-0472">Membrane</keyword>
<protein>
    <recommendedName>
        <fullName evidence="11">Dihydroorotate dehydrogenase (quinone)</fullName>
        <ecNumber evidence="11">1.3.5.2</ecNumber>
    </recommendedName>
    <alternativeName>
        <fullName evidence="11">DHOdehase</fullName>
        <shortName evidence="11">DHOD</shortName>
        <shortName evidence="11">DHODase</shortName>
    </alternativeName>
    <alternativeName>
        <fullName evidence="11">Dihydroorotate oxidase</fullName>
    </alternativeName>
</protein>
<dbReference type="GO" id="GO:0005886">
    <property type="term" value="C:plasma membrane"/>
    <property type="evidence" value="ECO:0007669"/>
    <property type="project" value="UniProtKB-SubCell"/>
</dbReference>
<dbReference type="EC" id="1.3.5.2" evidence="11"/>
<feature type="binding site" evidence="11">
    <location>
        <begin position="347"/>
        <end position="348"/>
    </location>
    <ligand>
        <name>FMN</name>
        <dbReference type="ChEBI" id="CHEBI:58210"/>
    </ligand>
</feature>
<evidence type="ECO:0000313" key="13">
    <source>
        <dbReference type="EMBL" id="MBE9079402.1"/>
    </source>
</evidence>
<evidence type="ECO:0000256" key="8">
    <source>
        <dbReference type="ARBA" id="ARBA00023002"/>
    </source>
</evidence>
<dbReference type="Proteomes" id="UP000636505">
    <property type="component" value="Unassembled WGS sequence"/>
</dbReference>
<keyword evidence="5 11" id="KW-0285">Flavoprotein</keyword>
<keyword evidence="6 11" id="KW-0288">FMN</keyword>
<comment type="function">
    <text evidence="1 11">Catalyzes the conversion of dihydroorotate to orotate with quinone as electron acceptor.</text>
</comment>
<dbReference type="InterPro" id="IPR013785">
    <property type="entry name" value="Aldolase_TIM"/>
</dbReference>
<feature type="binding site" evidence="11">
    <location>
        <position position="202"/>
    </location>
    <ligand>
        <name>substrate</name>
    </ligand>
</feature>
<dbReference type="Gene3D" id="3.20.20.70">
    <property type="entry name" value="Aldolase class I"/>
    <property type="match status" value="1"/>
</dbReference>
<comment type="caution">
    <text evidence="13">The sequence shown here is derived from an EMBL/GenBank/DDBJ whole genome shotgun (WGS) entry which is preliminary data.</text>
</comment>
<dbReference type="SUPFAM" id="SSF51395">
    <property type="entry name" value="FMN-linked oxidoreductases"/>
    <property type="match status" value="1"/>
</dbReference>
<evidence type="ECO:0000256" key="2">
    <source>
        <dbReference type="ARBA" id="ARBA00004370"/>
    </source>
</evidence>
<dbReference type="GO" id="GO:0044205">
    <property type="term" value="P:'de novo' UMP biosynthetic process"/>
    <property type="evidence" value="ECO:0007669"/>
    <property type="project" value="UniProtKB-UniRule"/>
</dbReference>
<keyword evidence="7 11" id="KW-0665">Pyrimidine biosynthesis</keyword>
<dbReference type="EMBL" id="JADEXG010000055">
    <property type="protein sequence ID" value="MBE9079402.1"/>
    <property type="molecule type" value="Genomic_DNA"/>
</dbReference>